<protein>
    <submittedName>
        <fullName evidence="3">11625_t:CDS:1</fullName>
    </submittedName>
</protein>
<feature type="chain" id="PRO_5040453895" evidence="2">
    <location>
        <begin position="21"/>
        <end position="70"/>
    </location>
</feature>
<proteinExistence type="predicted"/>
<dbReference type="AlphaFoldDB" id="A0A9N9C111"/>
<keyword evidence="4" id="KW-1185">Reference proteome</keyword>
<accession>A0A9N9C111</accession>
<feature type="region of interest" description="Disordered" evidence="1">
    <location>
        <begin position="44"/>
        <end position="70"/>
    </location>
</feature>
<sequence>MKIFTFTFIVLLFLISTTLSLPHTSDKSIKRGVNSEMLTKRRCTGVNRRCGPSNGSKDSDKDNLLPGGIL</sequence>
<evidence type="ECO:0000313" key="3">
    <source>
        <dbReference type="EMBL" id="CAG8586832.1"/>
    </source>
</evidence>
<organism evidence="3 4">
    <name type="scientific">Funneliformis caledonium</name>
    <dbReference type="NCBI Taxonomy" id="1117310"/>
    <lineage>
        <taxon>Eukaryota</taxon>
        <taxon>Fungi</taxon>
        <taxon>Fungi incertae sedis</taxon>
        <taxon>Mucoromycota</taxon>
        <taxon>Glomeromycotina</taxon>
        <taxon>Glomeromycetes</taxon>
        <taxon>Glomerales</taxon>
        <taxon>Glomeraceae</taxon>
        <taxon>Funneliformis</taxon>
    </lineage>
</organism>
<name>A0A9N9C111_9GLOM</name>
<evidence type="ECO:0000313" key="4">
    <source>
        <dbReference type="Proteomes" id="UP000789570"/>
    </source>
</evidence>
<dbReference type="Proteomes" id="UP000789570">
    <property type="component" value="Unassembled WGS sequence"/>
</dbReference>
<keyword evidence="2" id="KW-0732">Signal</keyword>
<gene>
    <name evidence="3" type="ORF">FCALED_LOCUS7881</name>
</gene>
<feature type="signal peptide" evidence="2">
    <location>
        <begin position="1"/>
        <end position="20"/>
    </location>
</feature>
<evidence type="ECO:0000256" key="2">
    <source>
        <dbReference type="SAM" id="SignalP"/>
    </source>
</evidence>
<dbReference type="EMBL" id="CAJVPQ010002186">
    <property type="protein sequence ID" value="CAG8586832.1"/>
    <property type="molecule type" value="Genomic_DNA"/>
</dbReference>
<evidence type="ECO:0000256" key="1">
    <source>
        <dbReference type="SAM" id="MobiDB-lite"/>
    </source>
</evidence>
<comment type="caution">
    <text evidence="3">The sequence shown here is derived from an EMBL/GenBank/DDBJ whole genome shotgun (WGS) entry which is preliminary data.</text>
</comment>
<reference evidence="3" key="1">
    <citation type="submission" date="2021-06" db="EMBL/GenBank/DDBJ databases">
        <authorList>
            <person name="Kallberg Y."/>
            <person name="Tangrot J."/>
            <person name="Rosling A."/>
        </authorList>
    </citation>
    <scope>NUCLEOTIDE SEQUENCE</scope>
    <source>
        <strain evidence="3">UK204</strain>
    </source>
</reference>